<proteinExistence type="predicted"/>
<reference evidence="2" key="1">
    <citation type="submission" date="2018-01" db="EMBL/GenBank/DDBJ databases">
        <title>An insight into the sialome of Amazonian anophelines.</title>
        <authorList>
            <person name="Ribeiro J.M."/>
            <person name="Scarpassa V."/>
            <person name="Calvo E."/>
        </authorList>
    </citation>
    <scope>NUCLEOTIDE SEQUENCE</scope>
</reference>
<dbReference type="AlphaFoldDB" id="A0A2M4D3I8"/>
<sequence>MHVPLALIGGGSSTAIVAGTSAAFTRFAKVHHRQAFICSWLLGGAFCLGITHTVFLGRARIFGSLSFSRERGAFHALAISRSNDNDELPLPRG</sequence>
<accession>A0A2M4D3I8</accession>
<organism evidence="2">
    <name type="scientific">Anopheles darlingi</name>
    <name type="common">Mosquito</name>
    <dbReference type="NCBI Taxonomy" id="43151"/>
    <lineage>
        <taxon>Eukaryota</taxon>
        <taxon>Metazoa</taxon>
        <taxon>Ecdysozoa</taxon>
        <taxon>Arthropoda</taxon>
        <taxon>Hexapoda</taxon>
        <taxon>Insecta</taxon>
        <taxon>Pterygota</taxon>
        <taxon>Neoptera</taxon>
        <taxon>Endopterygota</taxon>
        <taxon>Diptera</taxon>
        <taxon>Nematocera</taxon>
        <taxon>Culicoidea</taxon>
        <taxon>Culicidae</taxon>
        <taxon>Anophelinae</taxon>
        <taxon>Anopheles</taxon>
    </lineage>
</organism>
<evidence type="ECO:0000256" key="1">
    <source>
        <dbReference type="SAM" id="Phobius"/>
    </source>
</evidence>
<keyword evidence="1" id="KW-1133">Transmembrane helix</keyword>
<keyword evidence="1" id="KW-0472">Membrane</keyword>
<keyword evidence="1" id="KW-0812">Transmembrane</keyword>
<name>A0A2M4D3I8_ANODA</name>
<dbReference type="EMBL" id="GGFL01007928">
    <property type="protein sequence ID" value="MBW72106.1"/>
    <property type="molecule type" value="Transcribed_RNA"/>
</dbReference>
<evidence type="ECO:0000313" key="2">
    <source>
        <dbReference type="EMBL" id="MBW72106.1"/>
    </source>
</evidence>
<feature type="transmembrane region" description="Helical" evidence="1">
    <location>
        <begin position="36"/>
        <end position="57"/>
    </location>
</feature>
<protein>
    <submittedName>
        <fullName evidence="2">Uncharacterized protein</fullName>
    </submittedName>
</protein>
<feature type="transmembrane region" description="Helical" evidence="1">
    <location>
        <begin position="6"/>
        <end position="24"/>
    </location>
</feature>